<sequence length="171" mass="17687">MPSLTNLLSDAADRLDGVWWLAAVPALLAFTNVGAFARTGRVDTHVGVSFPPPLPVTDAWSFLSLPTDGVRLGVAGAPATAAAFTLGGALLSGVLSAGYLGTVDRRWDRRTGEFLADVRAHAVPLAGFHLLVAVGAFAAFALVEAVPALLLFVVPSSCSARTCCTPRRTSS</sequence>
<feature type="transmembrane region" description="Helical" evidence="1">
    <location>
        <begin position="81"/>
        <end position="101"/>
    </location>
</feature>
<name>A0ABD5ZTA5_9EURY</name>
<protein>
    <submittedName>
        <fullName evidence="2">Uncharacterized protein</fullName>
    </submittedName>
</protein>
<reference evidence="2 3" key="1">
    <citation type="journal article" date="2019" name="Int. J. Syst. Evol. Microbiol.">
        <title>The Global Catalogue of Microorganisms (GCM) 10K type strain sequencing project: providing services to taxonomists for standard genome sequencing and annotation.</title>
        <authorList>
            <consortium name="The Broad Institute Genomics Platform"/>
            <consortium name="The Broad Institute Genome Sequencing Center for Infectious Disease"/>
            <person name="Wu L."/>
            <person name="Ma J."/>
        </authorList>
    </citation>
    <scope>NUCLEOTIDE SEQUENCE [LARGE SCALE GENOMIC DNA]</scope>
    <source>
        <strain evidence="2 3">DT85</strain>
    </source>
</reference>
<keyword evidence="1" id="KW-0812">Transmembrane</keyword>
<dbReference type="Proteomes" id="UP001596398">
    <property type="component" value="Unassembled WGS sequence"/>
</dbReference>
<feature type="transmembrane region" description="Helical" evidence="1">
    <location>
        <begin position="122"/>
        <end position="143"/>
    </location>
</feature>
<keyword evidence="1" id="KW-0472">Membrane</keyword>
<dbReference type="AlphaFoldDB" id="A0ABD5ZTA5"/>
<gene>
    <name evidence="2" type="ORF">ACFQJ4_14665</name>
</gene>
<comment type="caution">
    <text evidence="2">The sequence shown here is derived from an EMBL/GenBank/DDBJ whole genome shotgun (WGS) entry which is preliminary data.</text>
</comment>
<dbReference type="EMBL" id="JBHTAP010000001">
    <property type="protein sequence ID" value="MFC7236546.1"/>
    <property type="molecule type" value="Genomic_DNA"/>
</dbReference>
<organism evidence="2 3">
    <name type="scientific">Halosegnis marinus</name>
    <dbReference type="NCBI Taxonomy" id="3034023"/>
    <lineage>
        <taxon>Archaea</taxon>
        <taxon>Methanobacteriati</taxon>
        <taxon>Methanobacteriota</taxon>
        <taxon>Stenosarchaea group</taxon>
        <taxon>Halobacteria</taxon>
        <taxon>Halobacteriales</taxon>
        <taxon>Natronomonadaceae</taxon>
        <taxon>Halosegnis</taxon>
    </lineage>
</organism>
<proteinExistence type="predicted"/>
<keyword evidence="3" id="KW-1185">Reference proteome</keyword>
<accession>A0ABD5ZTA5</accession>
<evidence type="ECO:0000256" key="1">
    <source>
        <dbReference type="SAM" id="Phobius"/>
    </source>
</evidence>
<dbReference type="GeneID" id="79268279"/>
<dbReference type="RefSeq" id="WP_276234707.1">
    <property type="nucleotide sequence ID" value="NZ_CP119802.1"/>
</dbReference>
<evidence type="ECO:0000313" key="2">
    <source>
        <dbReference type="EMBL" id="MFC7236546.1"/>
    </source>
</evidence>
<keyword evidence="1" id="KW-1133">Transmembrane helix</keyword>
<evidence type="ECO:0000313" key="3">
    <source>
        <dbReference type="Proteomes" id="UP001596398"/>
    </source>
</evidence>